<dbReference type="Proteomes" id="UP000015101">
    <property type="component" value="Unassembled WGS sequence"/>
</dbReference>
<name>T1ENQ9_HELRO</name>
<sequence>MISDRFININKLNELNKDRNNVFSNTDPDYDTNNGNNNNNNINNNINHNSNNVATTTRDYTKQPQSHNSNLPTTKQKNVKNKQELIRNICFNVCLSCRLKVTNHILLIVHSIKSQNHNDITLYLSRSSKLTTAI</sequence>
<reference evidence="4" key="1">
    <citation type="submission" date="2012-12" db="EMBL/GenBank/DDBJ databases">
        <authorList>
            <person name="Hellsten U."/>
            <person name="Grimwood J."/>
            <person name="Chapman J.A."/>
            <person name="Shapiro H."/>
            <person name="Aerts A."/>
            <person name="Otillar R.P."/>
            <person name="Terry A.Y."/>
            <person name="Boore J.L."/>
            <person name="Simakov O."/>
            <person name="Marletaz F."/>
            <person name="Cho S.-J."/>
            <person name="Edsinger-Gonzales E."/>
            <person name="Havlak P."/>
            <person name="Kuo D.-H."/>
            <person name="Larsson T."/>
            <person name="Lv J."/>
            <person name="Arendt D."/>
            <person name="Savage R."/>
            <person name="Osoegawa K."/>
            <person name="de Jong P."/>
            <person name="Lindberg D.R."/>
            <person name="Seaver E.C."/>
            <person name="Weisblat D.A."/>
            <person name="Putnam N.H."/>
            <person name="Grigoriev I.V."/>
            <person name="Rokhsar D.S."/>
        </authorList>
    </citation>
    <scope>NUCLEOTIDE SEQUENCE</scope>
</reference>
<evidence type="ECO:0000313" key="3">
    <source>
        <dbReference type="EnsemblMetazoa" id="HelroP159206"/>
    </source>
</evidence>
<organism evidence="3 4">
    <name type="scientific">Helobdella robusta</name>
    <name type="common">Californian leech</name>
    <dbReference type="NCBI Taxonomy" id="6412"/>
    <lineage>
        <taxon>Eukaryota</taxon>
        <taxon>Metazoa</taxon>
        <taxon>Spiralia</taxon>
        <taxon>Lophotrochozoa</taxon>
        <taxon>Annelida</taxon>
        <taxon>Clitellata</taxon>
        <taxon>Hirudinea</taxon>
        <taxon>Rhynchobdellida</taxon>
        <taxon>Glossiphoniidae</taxon>
        <taxon>Helobdella</taxon>
    </lineage>
</organism>
<dbReference type="CTD" id="20198209"/>
<gene>
    <name evidence="3" type="primary">20198209</name>
    <name evidence="2" type="ORF">HELRODRAFT_159206</name>
</gene>
<dbReference type="EnsemblMetazoa" id="HelroT159206">
    <property type="protein sequence ID" value="HelroP159206"/>
    <property type="gene ID" value="HelroG159206"/>
</dbReference>
<dbReference type="GeneID" id="20198209"/>
<dbReference type="RefSeq" id="XP_009009353.1">
    <property type="nucleotide sequence ID" value="XM_009011105.1"/>
</dbReference>
<evidence type="ECO:0000313" key="2">
    <source>
        <dbReference type="EMBL" id="ESO12633.1"/>
    </source>
</evidence>
<dbReference type="EMBL" id="AMQM01000212">
    <property type="status" value="NOT_ANNOTATED_CDS"/>
    <property type="molecule type" value="Genomic_DNA"/>
</dbReference>
<dbReference type="KEGG" id="hro:HELRODRAFT_159206"/>
<protein>
    <submittedName>
        <fullName evidence="2 3">Uncharacterized protein</fullName>
    </submittedName>
</protein>
<accession>T1ENQ9</accession>
<evidence type="ECO:0000256" key="1">
    <source>
        <dbReference type="SAM" id="MobiDB-lite"/>
    </source>
</evidence>
<evidence type="ECO:0000313" key="4">
    <source>
        <dbReference type="Proteomes" id="UP000015101"/>
    </source>
</evidence>
<dbReference type="EMBL" id="KB095811">
    <property type="protein sequence ID" value="ESO12633.1"/>
    <property type="molecule type" value="Genomic_DNA"/>
</dbReference>
<reference evidence="3" key="3">
    <citation type="submission" date="2015-06" db="UniProtKB">
        <authorList>
            <consortium name="EnsemblMetazoa"/>
        </authorList>
    </citation>
    <scope>IDENTIFICATION</scope>
</reference>
<dbReference type="InParanoid" id="T1ENQ9"/>
<reference evidence="2 4" key="2">
    <citation type="journal article" date="2013" name="Nature">
        <title>Insights into bilaterian evolution from three spiralian genomes.</title>
        <authorList>
            <person name="Simakov O."/>
            <person name="Marletaz F."/>
            <person name="Cho S.J."/>
            <person name="Edsinger-Gonzales E."/>
            <person name="Havlak P."/>
            <person name="Hellsten U."/>
            <person name="Kuo D.H."/>
            <person name="Larsson T."/>
            <person name="Lv J."/>
            <person name="Arendt D."/>
            <person name="Savage R."/>
            <person name="Osoegawa K."/>
            <person name="de Jong P."/>
            <person name="Grimwood J."/>
            <person name="Chapman J.A."/>
            <person name="Shapiro H."/>
            <person name="Aerts A."/>
            <person name="Otillar R.P."/>
            <person name="Terry A.Y."/>
            <person name="Boore J.L."/>
            <person name="Grigoriev I.V."/>
            <person name="Lindberg D.R."/>
            <person name="Seaver E.C."/>
            <person name="Weisblat D.A."/>
            <person name="Putnam N.H."/>
            <person name="Rokhsar D.S."/>
        </authorList>
    </citation>
    <scope>NUCLEOTIDE SEQUENCE</scope>
</reference>
<dbReference type="HOGENOM" id="CLU_1898483_0_0_1"/>
<feature type="compositionally biased region" description="Polar residues" evidence="1">
    <location>
        <begin position="53"/>
        <end position="76"/>
    </location>
</feature>
<keyword evidence="4" id="KW-1185">Reference proteome</keyword>
<feature type="region of interest" description="Disordered" evidence="1">
    <location>
        <begin position="51"/>
        <end position="77"/>
    </location>
</feature>
<dbReference type="AlphaFoldDB" id="T1ENQ9"/>
<proteinExistence type="predicted"/>